<name>A0A0Q9YTV5_9GAMM</name>
<feature type="transmembrane region" description="Helical" evidence="1">
    <location>
        <begin position="616"/>
        <end position="636"/>
    </location>
</feature>
<comment type="caution">
    <text evidence="3">The sequence shown here is derived from an EMBL/GenBank/DDBJ whole genome shotgun (WGS) entry which is preliminary data.</text>
</comment>
<protein>
    <submittedName>
        <fullName evidence="4">DotA/TraY family protein</fullName>
    </submittedName>
</protein>
<gene>
    <name evidence="3" type="ORF">CC99x_00308</name>
    <name evidence="4" type="ORF">CC99x_005390</name>
</gene>
<feature type="transmembrane region" description="Helical" evidence="1">
    <location>
        <begin position="110"/>
        <end position="129"/>
    </location>
</feature>
<dbReference type="STRING" id="437022.CC99x_00308"/>
<keyword evidence="2" id="KW-0732">Signal</keyword>
<proteinExistence type="predicted"/>
<keyword evidence="1" id="KW-1133">Transmembrane helix</keyword>
<feature type="transmembrane region" description="Helical" evidence="1">
    <location>
        <begin position="491"/>
        <end position="512"/>
    </location>
</feature>
<evidence type="ECO:0000256" key="1">
    <source>
        <dbReference type="SAM" id="Phobius"/>
    </source>
</evidence>
<dbReference type="RefSeq" id="WP_057622929.1">
    <property type="nucleotide sequence ID" value="NZ_LKHV02000001.1"/>
</dbReference>
<dbReference type="Proteomes" id="UP000051494">
    <property type="component" value="Unassembled WGS sequence"/>
</dbReference>
<accession>A0A0Q9YTV5</accession>
<evidence type="ECO:0000313" key="3">
    <source>
        <dbReference type="EMBL" id="KRG20087.1"/>
    </source>
</evidence>
<dbReference type="NCBIfam" id="TIGR04346">
    <property type="entry name" value="DotA_TraY"/>
    <property type="match status" value="2"/>
</dbReference>
<evidence type="ECO:0000313" key="4">
    <source>
        <dbReference type="EMBL" id="MCS5708335.1"/>
    </source>
</evidence>
<sequence length="712" mass="75879">MRFRWFLLLIVLFIPVTSFATSSGGFSVDPADKSMQYLASIFGSIPALPIQAPPDDGSATTSVSRVFQPLVHKFNIVVFALGIIIIIYTTLVGTLSTAQEGEVLGKKWSSIWIPARIGMGMYLLLPAAGSGGYSYVQIAILWMIVQGVGAANAVWKEVVLDPNSIHDDTREARLANAKPVILGLLKSALCMEKLNKMAIDDPSFMIVLGENIDVYTNENMTATEVGRPGSAGLEKPICGKFVKNSYKNLGSDEDTAKNIIHSAISNAFWTVDLAAYEAINTPKEEWFNFDQLVAAASTLSNAMTSLKQTVSLDSTKELAIQNGWIHAGSYYFKIIEATGGSESAVTIEPNDPNTDELAQLFGGDERAANTFLTEIGSLADDYLEKASDNLEPVDAGDRHTGDLGFQTKTSSLSGDAVKALDAVFGSFFKDIAVKIGEYMHNNSTDPIVSISRFGSDVVVIVEAIFWGSLVAIFLVWLLTSIMCCMQPLCNAMNFLIGVIIPLAGLAISIAWVEGIIMALYIPMIPYLVFTFAAITWVILVIEALLAAPLIGLSLVMPSEDELGKATTGIVILFGLFMRPVLMIVGFIFSVKLILVAFTMISFGFGATLQYSVQLGIGLFGCIAVLFLYMGIATAVVHECFSLIYKVPDKTLAWINAGGGGHDEGSKVKALRGSTEAGAKVGQKAMSGLLGAAGSLSKSTGGGGKGGGGGMKL</sequence>
<keyword evidence="1" id="KW-0472">Membrane</keyword>
<feature type="transmembrane region" description="Helical" evidence="1">
    <location>
        <begin position="76"/>
        <end position="98"/>
    </location>
</feature>
<feature type="transmembrane region" description="Helical" evidence="1">
    <location>
        <begin position="457"/>
        <end position="479"/>
    </location>
</feature>
<reference evidence="3" key="1">
    <citation type="submission" date="2015-09" db="EMBL/GenBank/DDBJ databases">
        <title>Draft Genome Sequences of Two Novel Amoeba-resistant Intranuclear Bacteria, Candidatus Berkiella cookevillensis and Candidatus Berkiella aquae.</title>
        <authorList>
            <person name="Mehari Y.T."/>
            <person name="Arivett B.A."/>
            <person name="Farone A.L."/>
            <person name="Gunderson J.H."/>
            <person name="Farone M.B."/>
        </authorList>
    </citation>
    <scope>NUCLEOTIDE SEQUENCE [LARGE SCALE GENOMIC DNA]</scope>
    <source>
        <strain evidence="3">CC99</strain>
    </source>
</reference>
<reference evidence="4" key="2">
    <citation type="journal article" date="2016" name="Genome Announc.">
        <title>Draft Genome Sequences of Two Novel Amoeba-Resistant Intranuclear Bacteria, 'Candidatus Berkiella cookevillensis' and 'Candidatus Berkiella aquae'.</title>
        <authorList>
            <person name="Mehari Y.T."/>
            <person name="Arivett B.A."/>
            <person name="Farone A.L."/>
            <person name="Gunderson J.H."/>
            <person name="Farone M.B."/>
        </authorList>
    </citation>
    <scope>NUCLEOTIDE SEQUENCE</scope>
    <source>
        <strain evidence="4">CC99</strain>
    </source>
</reference>
<keyword evidence="5" id="KW-1185">Reference proteome</keyword>
<reference evidence="4" key="3">
    <citation type="submission" date="2021-06" db="EMBL/GenBank/DDBJ databases">
        <title>Genomic Description and Analysis of Intracellular Bacteria, Candidatus Berkiella cookevillensis and Candidatus Berkiella aquae.</title>
        <authorList>
            <person name="Kidane D.T."/>
            <person name="Mehari Y.T."/>
            <person name="Rice F.C."/>
            <person name="Arivett B.A."/>
            <person name="Farone A.L."/>
            <person name="Berk S.G."/>
            <person name="Farone M.B."/>
        </authorList>
    </citation>
    <scope>NUCLEOTIDE SEQUENCE</scope>
    <source>
        <strain evidence="4">CC99</strain>
    </source>
</reference>
<feature type="signal peptide" evidence="2">
    <location>
        <begin position="1"/>
        <end position="20"/>
    </location>
</feature>
<dbReference type="InterPro" id="IPR027628">
    <property type="entry name" value="DotA_TraY"/>
</dbReference>
<dbReference type="EMBL" id="LKHV02000001">
    <property type="protein sequence ID" value="MCS5708335.1"/>
    <property type="molecule type" value="Genomic_DNA"/>
</dbReference>
<dbReference type="AlphaFoldDB" id="A0A0Q9YTV5"/>
<keyword evidence="1" id="KW-0812">Transmembrane</keyword>
<feature type="chain" id="PRO_5043129818" evidence="2">
    <location>
        <begin position="21"/>
        <end position="712"/>
    </location>
</feature>
<evidence type="ECO:0000256" key="2">
    <source>
        <dbReference type="SAM" id="SignalP"/>
    </source>
</evidence>
<dbReference type="OrthoDB" id="7010241at2"/>
<organism evidence="3">
    <name type="scientific">Candidatus Berkiella cookevillensis</name>
    <dbReference type="NCBI Taxonomy" id="437022"/>
    <lineage>
        <taxon>Bacteria</taxon>
        <taxon>Pseudomonadati</taxon>
        <taxon>Pseudomonadota</taxon>
        <taxon>Gammaproteobacteria</taxon>
        <taxon>Candidatus Berkiellales</taxon>
        <taxon>Candidatus Berkiellaceae</taxon>
        <taxon>Candidatus Berkiella</taxon>
    </lineage>
</organism>
<dbReference type="EMBL" id="LKHV01000001">
    <property type="protein sequence ID" value="KRG20087.1"/>
    <property type="molecule type" value="Genomic_DNA"/>
</dbReference>
<feature type="transmembrane region" description="Helical" evidence="1">
    <location>
        <begin position="592"/>
        <end position="610"/>
    </location>
</feature>
<feature type="transmembrane region" description="Helical" evidence="1">
    <location>
        <begin position="567"/>
        <end position="587"/>
    </location>
</feature>
<evidence type="ECO:0000313" key="5">
    <source>
        <dbReference type="Proteomes" id="UP000051494"/>
    </source>
</evidence>
<feature type="transmembrane region" description="Helical" evidence="1">
    <location>
        <begin position="524"/>
        <end position="547"/>
    </location>
</feature>